<feature type="compositionally biased region" description="Basic and acidic residues" evidence="4">
    <location>
        <begin position="270"/>
        <end position="289"/>
    </location>
</feature>
<dbReference type="InterPro" id="IPR005471">
    <property type="entry name" value="Tscrpt_reg_IclR_N"/>
</dbReference>
<dbReference type="Pfam" id="PF01614">
    <property type="entry name" value="IclR_C"/>
    <property type="match status" value="1"/>
</dbReference>
<feature type="domain" description="IclR-ED" evidence="5">
    <location>
        <begin position="85"/>
        <end position="261"/>
    </location>
</feature>
<dbReference type="PANTHER" id="PTHR30136:SF8">
    <property type="entry name" value="TRANSCRIPTIONAL REGULATORY PROTEIN"/>
    <property type="match status" value="1"/>
</dbReference>
<dbReference type="GO" id="GO:0003700">
    <property type="term" value="F:DNA-binding transcription factor activity"/>
    <property type="evidence" value="ECO:0007669"/>
    <property type="project" value="TreeGrafter"/>
</dbReference>
<dbReference type="InterPro" id="IPR036388">
    <property type="entry name" value="WH-like_DNA-bd_sf"/>
</dbReference>
<keyword evidence="2" id="KW-0238">DNA-binding</keyword>
<dbReference type="Pfam" id="PF09339">
    <property type="entry name" value="HTH_IclR"/>
    <property type="match status" value="1"/>
</dbReference>
<dbReference type="AlphaFoldDB" id="A0A1N6DYL4"/>
<evidence type="ECO:0000256" key="4">
    <source>
        <dbReference type="SAM" id="MobiDB-lite"/>
    </source>
</evidence>
<reference evidence="7" key="1">
    <citation type="submission" date="2016-11" db="EMBL/GenBank/DDBJ databases">
        <authorList>
            <person name="Varghese N."/>
            <person name="Submissions S."/>
        </authorList>
    </citation>
    <scope>NUCLEOTIDE SEQUENCE [LARGE SCALE GENOMIC DNA]</scope>
    <source>
        <strain evidence="7">DSM 29440</strain>
    </source>
</reference>
<evidence type="ECO:0000313" key="7">
    <source>
        <dbReference type="Proteomes" id="UP000184932"/>
    </source>
</evidence>
<dbReference type="SMART" id="SM00346">
    <property type="entry name" value="HTH_ICLR"/>
    <property type="match status" value="1"/>
</dbReference>
<protein>
    <submittedName>
        <fullName evidence="6">Transcriptional regulator, IclR family</fullName>
    </submittedName>
</protein>
<dbReference type="SUPFAM" id="SSF46785">
    <property type="entry name" value="Winged helix' DNA-binding domain"/>
    <property type="match status" value="1"/>
</dbReference>
<dbReference type="PROSITE" id="PS51078">
    <property type="entry name" value="ICLR_ED"/>
    <property type="match status" value="1"/>
</dbReference>
<dbReference type="Proteomes" id="UP000184932">
    <property type="component" value="Unassembled WGS sequence"/>
</dbReference>
<dbReference type="EMBL" id="FSRL01000001">
    <property type="protein sequence ID" value="SIN75787.1"/>
    <property type="molecule type" value="Genomic_DNA"/>
</dbReference>
<accession>A0A1N6DYL4</accession>
<evidence type="ECO:0000259" key="5">
    <source>
        <dbReference type="PROSITE" id="PS51078"/>
    </source>
</evidence>
<dbReference type="InterPro" id="IPR029016">
    <property type="entry name" value="GAF-like_dom_sf"/>
</dbReference>
<organism evidence="6 7">
    <name type="scientific">Vannielia litorea</name>
    <dbReference type="NCBI Taxonomy" id="1217970"/>
    <lineage>
        <taxon>Bacteria</taxon>
        <taxon>Pseudomonadati</taxon>
        <taxon>Pseudomonadota</taxon>
        <taxon>Alphaproteobacteria</taxon>
        <taxon>Rhodobacterales</taxon>
        <taxon>Paracoccaceae</taxon>
        <taxon>Vannielia</taxon>
    </lineage>
</organism>
<feature type="region of interest" description="Disordered" evidence="4">
    <location>
        <begin position="259"/>
        <end position="289"/>
    </location>
</feature>
<dbReference type="GO" id="GO:0003677">
    <property type="term" value="F:DNA binding"/>
    <property type="evidence" value="ECO:0007669"/>
    <property type="project" value="UniProtKB-KW"/>
</dbReference>
<dbReference type="InterPro" id="IPR050707">
    <property type="entry name" value="HTH_MetabolicPath_Reg"/>
</dbReference>
<sequence>MRLSGKVSQYAPLENDCMATPINLSVMKAFDVLDLFDDTRRELTTEVVARELRLSHATAHRFLATLDAANVLTAVRRGSFAPGPRLARLGRMAEDLAPLPRSLQATLDRLRQALEESVMACRYTPRGPLCVAVSQADRPISVNIRTGTTLPMLTTAQGRLFLAGMTPRDRQVWARVQGISRASLAEIEPLLEGIRAAGHAVNRGDNEPDIAAVSVPVIAGERTVLTVSAFGTLGRFGADVQARAAGLLVKAASDLAREIDPARQSQKSGGRRESMHNDHTAMDRGGNEA</sequence>
<dbReference type="InterPro" id="IPR014757">
    <property type="entry name" value="Tscrpt_reg_IclR_C"/>
</dbReference>
<evidence type="ECO:0000313" key="6">
    <source>
        <dbReference type="EMBL" id="SIN75787.1"/>
    </source>
</evidence>
<dbReference type="GO" id="GO:0045892">
    <property type="term" value="P:negative regulation of DNA-templated transcription"/>
    <property type="evidence" value="ECO:0007669"/>
    <property type="project" value="TreeGrafter"/>
</dbReference>
<dbReference type="SUPFAM" id="SSF55781">
    <property type="entry name" value="GAF domain-like"/>
    <property type="match status" value="1"/>
</dbReference>
<dbReference type="InterPro" id="IPR036390">
    <property type="entry name" value="WH_DNA-bd_sf"/>
</dbReference>
<dbReference type="STRING" id="1217970.SAMN05444002_0143"/>
<evidence type="ECO:0000256" key="1">
    <source>
        <dbReference type="ARBA" id="ARBA00023015"/>
    </source>
</evidence>
<keyword evidence="3" id="KW-0804">Transcription</keyword>
<dbReference type="RefSeq" id="WP_074254364.1">
    <property type="nucleotide sequence ID" value="NZ_FSRL01000001.1"/>
</dbReference>
<dbReference type="PANTHER" id="PTHR30136">
    <property type="entry name" value="HELIX-TURN-HELIX TRANSCRIPTIONAL REGULATOR, ICLR FAMILY"/>
    <property type="match status" value="1"/>
</dbReference>
<keyword evidence="1" id="KW-0805">Transcription regulation</keyword>
<dbReference type="Gene3D" id="1.10.10.10">
    <property type="entry name" value="Winged helix-like DNA-binding domain superfamily/Winged helix DNA-binding domain"/>
    <property type="match status" value="1"/>
</dbReference>
<gene>
    <name evidence="6" type="ORF">SAMN05444002_0143</name>
</gene>
<dbReference type="Gene3D" id="3.30.450.40">
    <property type="match status" value="1"/>
</dbReference>
<evidence type="ECO:0000256" key="3">
    <source>
        <dbReference type="ARBA" id="ARBA00023163"/>
    </source>
</evidence>
<evidence type="ECO:0000256" key="2">
    <source>
        <dbReference type="ARBA" id="ARBA00023125"/>
    </source>
</evidence>
<name>A0A1N6DYL4_9RHOB</name>
<keyword evidence="7" id="KW-1185">Reference proteome</keyword>
<proteinExistence type="predicted"/>